<accession>A0A194XLX9</accession>
<protein>
    <submittedName>
        <fullName evidence="1">Uncharacterized protein</fullName>
    </submittedName>
</protein>
<dbReference type="Proteomes" id="UP000070700">
    <property type="component" value="Unassembled WGS sequence"/>
</dbReference>
<dbReference type="KEGG" id="psco:LY89DRAFT_681832"/>
<dbReference type="RefSeq" id="XP_018075605.1">
    <property type="nucleotide sequence ID" value="XM_018214380.1"/>
</dbReference>
<dbReference type="GeneID" id="28824106"/>
<dbReference type="AlphaFoldDB" id="A0A194XLX9"/>
<proteinExistence type="predicted"/>
<keyword evidence="2" id="KW-1185">Reference proteome</keyword>
<organism evidence="1 2">
    <name type="scientific">Mollisia scopiformis</name>
    <name type="common">Conifer needle endophyte fungus</name>
    <name type="synonym">Phialocephala scopiformis</name>
    <dbReference type="NCBI Taxonomy" id="149040"/>
    <lineage>
        <taxon>Eukaryota</taxon>
        <taxon>Fungi</taxon>
        <taxon>Dikarya</taxon>
        <taxon>Ascomycota</taxon>
        <taxon>Pezizomycotina</taxon>
        <taxon>Leotiomycetes</taxon>
        <taxon>Helotiales</taxon>
        <taxon>Mollisiaceae</taxon>
        <taxon>Mollisia</taxon>
    </lineage>
</organism>
<name>A0A194XLX9_MOLSC</name>
<dbReference type="EMBL" id="KQ947408">
    <property type="protein sequence ID" value="KUJ21250.1"/>
    <property type="molecule type" value="Genomic_DNA"/>
</dbReference>
<evidence type="ECO:0000313" key="2">
    <source>
        <dbReference type="Proteomes" id="UP000070700"/>
    </source>
</evidence>
<reference evidence="1 2" key="1">
    <citation type="submission" date="2015-10" db="EMBL/GenBank/DDBJ databases">
        <title>Full genome of DAOMC 229536 Phialocephala scopiformis, a fungal endophyte of spruce producing the potent anti-insectan compound rugulosin.</title>
        <authorList>
            <consortium name="DOE Joint Genome Institute"/>
            <person name="Walker A.K."/>
            <person name="Frasz S.L."/>
            <person name="Seifert K.A."/>
            <person name="Miller J.D."/>
            <person name="Mondo S.J."/>
            <person name="Labutti K."/>
            <person name="Lipzen A."/>
            <person name="Dockter R."/>
            <person name="Kennedy M."/>
            <person name="Grigoriev I.V."/>
            <person name="Spatafora J.W."/>
        </authorList>
    </citation>
    <scope>NUCLEOTIDE SEQUENCE [LARGE SCALE GENOMIC DNA]</scope>
    <source>
        <strain evidence="1 2">CBS 120377</strain>
    </source>
</reference>
<gene>
    <name evidence="1" type="ORF">LY89DRAFT_681832</name>
</gene>
<evidence type="ECO:0000313" key="1">
    <source>
        <dbReference type="EMBL" id="KUJ21250.1"/>
    </source>
</evidence>
<sequence length="325" mass="36076">MDCTQDLHEEFYQFRSESRFIKIVKGVHSVVILPSPSHNTFTQRLSRGSTKFKSDTNMTSSTLTIAPCRFERIVALMFEFSEPTIDPMPEKTRQGGPRNCSLETVRRCLSLPIGCDPTTPSTLSSLTFSLDCEDVVFVSVDTKRVDLKEFSISVLDTRDLKSLNRTSDCSSVIKTYSYAYQAVGKVGQQTCDVCPPLQRIEERWVPRLLNNILCTGSPDPKVEEERVVILVGSSIGTDPQSPFGSPFGSEPVVKVPLVDIVQLCADGFETMEGPVILGVPEEYFCDACLMFKVMMILAIDSSDLGTTEEQERRAVLEAVVHAHLA</sequence>
<dbReference type="InParanoid" id="A0A194XLX9"/>